<protein>
    <recommendedName>
        <fullName evidence="4">ABC transporter permease</fullName>
    </recommendedName>
</protein>
<feature type="transmembrane region" description="Helical" evidence="1">
    <location>
        <begin position="56"/>
        <end position="77"/>
    </location>
</feature>
<accession>A0ABQ3JL31</accession>
<keyword evidence="3" id="KW-1185">Reference proteome</keyword>
<feature type="transmembrane region" description="Helical" evidence="1">
    <location>
        <begin position="21"/>
        <end position="44"/>
    </location>
</feature>
<dbReference type="Proteomes" id="UP000619376">
    <property type="component" value="Unassembled WGS sequence"/>
</dbReference>
<evidence type="ECO:0000313" key="3">
    <source>
        <dbReference type="Proteomes" id="UP000619376"/>
    </source>
</evidence>
<keyword evidence="1" id="KW-0812">Transmembrane</keyword>
<gene>
    <name evidence="2" type="ORF">GCM10017781_17700</name>
</gene>
<keyword evidence="1" id="KW-0472">Membrane</keyword>
<organism evidence="2 3">
    <name type="scientific">Deinococcus metalli</name>
    <dbReference type="NCBI Taxonomy" id="1141878"/>
    <lineage>
        <taxon>Bacteria</taxon>
        <taxon>Thermotogati</taxon>
        <taxon>Deinococcota</taxon>
        <taxon>Deinococci</taxon>
        <taxon>Deinococcales</taxon>
        <taxon>Deinococcaceae</taxon>
        <taxon>Deinococcus</taxon>
    </lineage>
</organism>
<name>A0ABQ3JL31_9DEIO</name>
<evidence type="ECO:0000256" key="1">
    <source>
        <dbReference type="SAM" id="Phobius"/>
    </source>
</evidence>
<feature type="transmembrane region" description="Helical" evidence="1">
    <location>
        <begin position="98"/>
        <end position="118"/>
    </location>
</feature>
<keyword evidence="1" id="KW-1133">Transmembrane helix</keyword>
<evidence type="ECO:0008006" key="4">
    <source>
        <dbReference type="Google" id="ProtNLM"/>
    </source>
</evidence>
<proteinExistence type="predicted"/>
<dbReference type="EMBL" id="BNAJ01000003">
    <property type="protein sequence ID" value="GHF41469.1"/>
    <property type="molecule type" value="Genomic_DNA"/>
</dbReference>
<sequence length="124" mass="13183">MPYARRMSTERWTARRLILRRLLTRGVLLALIAAGAGLGLGFVLGGHTLRAAFDGLNWASFALFGLSGMFGAGQIRLSPIDPVVLSSGAGRVPIEPLPWERIVVCVLAGLICGGLTFVEPSLLP</sequence>
<evidence type="ECO:0000313" key="2">
    <source>
        <dbReference type="EMBL" id="GHF41469.1"/>
    </source>
</evidence>
<comment type="caution">
    <text evidence="2">The sequence shown here is derived from an EMBL/GenBank/DDBJ whole genome shotgun (WGS) entry which is preliminary data.</text>
</comment>
<reference evidence="3" key="1">
    <citation type="journal article" date="2019" name="Int. J. Syst. Evol. Microbiol.">
        <title>The Global Catalogue of Microorganisms (GCM) 10K type strain sequencing project: providing services to taxonomists for standard genome sequencing and annotation.</title>
        <authorList>
            <consortium name="The Broad Institute Genomics Platform"/>
            <consortium name="The Broad Institute Genome Sequencing Center for Infectious Disease"/>
            <person name="Wu L."/>
            <person name="Ma J."/>
        </authorList>
    </citation>
    <scope>NUCLEOTIDE SEQUENCE [LARGE SCALE GENOMIC DNA]</scope>
    <source>
        <strain evidence="3">CGMCC 1.18437</strain>
    </source>
</reference>